<protein>
    <recommendedName>
        <fullName evidence="4">Gas vesicle protein</fullName>
    </recommendedName>
</protein>
<feature type="chain" id="PRO_5013138022" description="Gas vesicle protein" evidence="1">
    <location>
        <begin position="22"/>
        <end position="140"/>
    </location>
</feature>
<dbReference type="RefSeq" id="WP_076756982.1">
    <property type="nucleotide sequence ID" value="NZ_FTPL01000001.1"/>
</dbReference>
<dbReference type="EMBL" id="FTPL01000001">
    <property type="protein sequence ID" value="SIT71450.1"/>
    <property type="molecule type" value="Genomic_DNA"/>
</dbReference>
<dbReference type="OrthoDB" id="2453229at2"/>
<keyword evidence="3" id="KW-1185">Reference proteome</keyword>
<gene>
    <name evidence="2" type="ORF">SAMN05428946_0728</name>
</gene>
<dbReference type="AlphaFoldDB" id="A0A1U7PKL5"/>
<reference evidence="3" key="1">
    <citation type="submission" date="2017-01" db="EMBL/GenBank/DDBJ databases">
        <authorList>
            <person name="Varghese N."/>
            <person name="Submissions S."/>
        </authorList>
    </citation>
    <scope>NUCLEOTIDE SEQUENCE [LARGE SCALE GENOMIC DNA]</scope>
    <source>
        <strain evidence="3">MNA4</strain>
    </source>
</reference>
<dbReference type="Proteomes" id="UP000187550">
    <property type="component" value="Unassembled WGS sequence"/>
</dbReference>
<sequence>MKKRLTASVIALIVGAGAVHATGMNTGSLSGWYEGAFHKESERIAKAAAGEMAGMLADAGMFVLEAGEWAEDQIVSWTETEEQRAERELNARVAEIRSQLDSTAARLDTELRDGIADPRELEAQIEADVNRLFEEILNEH</sequence>
<evidence type="ECO:0000313" key="2">
    <source>
        <dbReference type="EMBL" id="SIT71450.1"/>
    </source>
</evidence>
<dbReference type="STRING" id="550447.SAMN05428946_0728"/>
<keyword evidence="1" id="KW-0732">Signal</keyword>
<proteinExistence type="predicted"/>
<evidence type="ECO:0000313" key="3">
    <source>
        <dbReference type="Proteomes" id="UP000187550"/>
    </source>
</evidence>
<evidence type="ECO:0008006" key="4">
    <source>
        <dbReference type="Google" id="ProtNLM"/>
    </source>
</evidence>
<name>A0A1U7PKL5_9BACI</name>
<accession>A0A1U7PKL5</accession>
<evidence type="ECO:0000256" key="1">
    <source>
        <dbReference type="SAM" id="SignalP"/>
    </source>
</evidence>
<feature type="signal peptide" evidence="1">
    <location>
        <begin position="1"/>
        <end position="21"/>
    </location>
</feature>
<organism evidence="2 3">
    <name type="scientific">Edaphobacillus lindanitolerans</name>
    <dbReference type="NCBI Taxonomy" id="550447"/>
    <lineage>
        <taxon>Bacteria</taxon>
        <taxon>Bacillati</taxon>
        <taxon>Bacillota</taxon>
        <taxon>Bacilli</taxon>
        <taxon>Bacillales</taxon>
        <taxon>Bacillaceae</taxon>
        <taxon>Edaphobacillus</taxon>
    </lineage>
</organism>